<dbReference type="Pfam" id="PF23598">
    <property type="entry name" value="LRR_14"/>
    <property type="match status" value="1"/>
</dbReference>
<feature type="domain" description="Disease resistance R13L4/SHOC-2-like LRR" evidence="2">
    <location>
        <begin position="38"/>
        <end position="320"/>
    </location>
</feature>
<keyword evidence="4" id="KW-1185">Reference proteome</keyword>
<gene>
    <name evidence="3" type="ORF">HanXRQr2_Chr09g0373221</name>
</gene>
<dbReference type="SUPFAM" id="SSF52058">
    <property type="entry name" value="L domain-like"/>
    <property type="match status" value="1"/>
</dbReference>
<protein>
    <submittedName>
        <fullName evidence="3">Leucine-rich repeat domain superfamily</fullName>
    </submittedName>
</protein>
<dbReference type="EMBL" id="MNCJ02000324">
    <property type="protein sequence ID" value="KAF5789603.1"/>
    <property type="molecule type" value="Genomic_DNA"/>
</dbReference>
<reference evidence="3" key="2">
    <citation type="submission" date="2020-06" db="EMBL/GenBank/DDBJ databases">
        <title>Helianthus annuus Genome sequencing and assembly Release 2.</title>
        <authorList>
            <person name="Gouzy J."/>
            <person name="Langlade N."/>
            <person name="Munos S."/>
        </authorList>
    </citation>
    <scope>NUCLEOTIDE SEQUENCE</scope>
    <source>
        <tissue evidence="3">Leaves</tissue>
    </source>
</reference>
<comment type="caution">
    <text evidence="3">The sequence shown here is derived from an EMBL/GenBank/DDBJ whole genome shotgun (WGS) entry which is preliminary data.</text>
</comment>
<proteinExistence type="predicted"/>
<dbReference type="Gene3D" id="3.80.10.10">
    <property type="entry name" value="Ribonuclease Inhibitor"/>
    <property type="match status" value="1"/>
</dbReference>
<dbReference type="AlphaFoldDB" id="A0A9K3I363"/>
<evidence type="ECO:0000259" key="2">
    <source>
        <dbReference type="Pfam" id="PF23598"/>
    </source>
</evidence>
<sequence length="379" mass="43295">MSFVREEYVAYKKFEAFTRAKGLRTFLATSIGGVESSRSFYLSNKIMVDLLPKLPLLRVLCLSHFQISEVPESIGTMRHLRYVNLSQTSITHLPKSVCSLYNLQTLIVFGCHKLAKLPNNFLKLKKLRHFDIRDTPLLDKMPLGIGELRSLQTLSKIIIGCENGFEIAKLKDLKNLNGKISIVGLDKVKDALHAREANFSQNRLSEFEVVWSDVAEGSGNEILEKEVFNELKPSNDSLKQLKIWSYGGLEFPNWVGDPSFLRLKHVSIRGCKKCVSLPPVGQLHSLKGLFIEGLNGLKFLGLELLGTGSAFPSLEILSFENMCGWEKWSTNCRVVFPRLLQFRIEDCPKLIEVSLIPYHYLLPYIIQYHYRYFHFITCM</sequence>
<evidence type="ECO:0000313" key="4">
    <source>
        <dbReference type="Proteomes" id="UP000215914"/>
    </source>
</evidence>
<name>A0A9K3I363_HELAN</name>
<reference evidence="3" key="1">
    <citation type="journal article" date="2017" name="Nature">
        <title>The sunflower genome provides insights into oil metabolism, flowering and Asterid evolution.</title>
        <authorList>
            <person name="Badouin H."/>
            <person name="Gouzy J."/>
            <person name="Grassa C.J."/>
            <person name="Murat F."/>
            <person name="Staton S.E."/>
            <person name="Cottret L."/>
            <person name="Lelandais-Briere C."/>
            <person name="Owens G.L."/>
            <person name="Carrere S."/>
            <person name="Mayjonade B."/>
            <person name="Legrand L."/>
            <person name="Gill N."/>
            <person name="Kane N.C."/>
            <person name="Bowers J.E."/>
            <person name="Hubner S."/>
            <person name="Bellec A."/>
            <person name="Berard A."/>
            <person name="Berges H."/>
            <person name="Blanchet N."/>
            <person name="Boniface M.C."/>
            <person name="Brunel D."/>
            <person name="Catrice O."/>
            <person name="Chaidir N."/>
            <person name="Claudel C."/>
            <person name="Donnadieu C."/>
            <person name="Faraut T."/>
            <person name="Fievet G."/>
            <person name="Helmstetter N."/>
            <person name="King M."/>
            <person name="Knapp S.J."/>
            <person name="Lai Z."/>
            <person name="Le Paslier M.C."/>
            <person name="Lippi Y."/>
            <person name="Lorenzon L."/>
            <person name="Mandel J.R."/>
            <person name="Marage G."/>
            <person name="Marchand G."/>
            <person name="Marquand E."/>
            <person name="Bret-Mestries E."/>
            <person name="Morien E."/>
            <person name="Nambeesan S."/>
            <person name="Nguyen T."/>
            <person name="Pegot-Espagnet P."/>
            <person name="Pouilly N."/>
            <person name="Raftis F."/>
            <person name="Sallet E."/>
            <person name="Schiex T."/>
            <person name="Thomas J."/>
            <person name="Vandecasteele C."/>
            <person name="Vares D."/>
            <person name="Vear F."/>
            <person name="Vautrin S."/>
            <person name="Crespi M."/>
            <person name="Mangin B."/>
            <person name="Burke J.M."/>
            <person name="Salse J."/>
            <person name="Munos S."/>
            <person name="Vincourt P."/>
            <person name="Rieseberg L.H."/>
            <person name="Langlade N.B."/>
        </authorList>
    </citation>
    <scope>NUCLEOTIDE SEQUENCE</scope>
    <source>
        <tissue evidence="3">Leaves</tissue>
    </source>
</reference>
<evidence type="ECO:0000256" key="1">
    <source>
        <dbReference type="ARBA" id="ARBA00022737"/>
    </source>
</evidence>
<keyword evidence="1" id="KW-0677">Repeat</keyword>
<dbReference type="PANTHER" id="PTHR47186:SF33">
    <property type="entry name" value="NB-ARC DOMAIN-CONTAINING PROTEIN"/>
    <property type="match status" value="1"/>
</dbReference>
<dbReference type="Proteomes" id="UP000215914">
    <property type="component" value="Unassembled WGS sequence"/>
</dbReference>
<dbReference type="InterPro" id="IPR055414">
    <property type="entry name" value="LRR_R13L4/SHOC2-like"/>
</dbReference>
<accession>A0A9K3I363</accession>
<dbReference type="Gramene" id="mRNA:HanXRQr2_Chr09g0373221">
    <property type="protein sequence ID" value="CDS:HanXRQr2_Chr09g0373221.1"/>
    <property type="gene ID" value="HanXRQr2_Chr09g0373221"/>
</dbReference>
<dbReference type="InterPro" id="IPR032675">
    <property type="entry name" value="LRR_dom_sf"/>
</dbReference>
<organism evidence="3 4">
    <name type="scientific">Helianthus annuus</name>
    <name type="common">Common sunflower</name>
    <dbReference type="NCBI Taxonomy" id="4232"/>
    <lineage>
        <taxon>Eukaryota</taxon>
        <taxon>Viridiplantae</taxon>
        <taxon>Streptophyta</taxon>
        <taxon>Embryophyta</taxon>
        <taxon>Tracheophyta</taxon>
        <taxon>Spermatophyta</taxon>
        <taxon>Magnoliopsida</taxon>
        <taxon>eudicotyledons</taxon>
        <taxon>Gunneridae</taxon>
        <taxon>Pentapetalae</taxon>
        <taxon>asterids</taxon>
        <taxon>campanulids</taxon>
        <taxon>Asterales</taxon>
        <taxon>Asteraceae</taxon>
        <taxon>Asteroideae</taxon>
        <taxon>Heliantheae alliance</taxon>
        <taxon>Heliantheae</taxon>
        <taxon>Helianthus</taxon>
    </lineage>
</organism>
<dbReference type="PANTHER" id="PTHR47186">
    <property type="entry name" value="LEUCINE-RICH REPEAT-CONTAINING PROTEIN 57"/>
    <property type="match status" value="1"/>
</dbReference>
<evidence type="ECO:0000313" key="3">
    <source>
        <dbReference type="EMBL" id="KAF5789603.1"/>
    </source>
</evidence>